<feature type="region of interest" description="Disordered" evidence="1">
    <location>
        <begin position="1137"/>
        <end position="1193"/>
    </location>
</feature>
<feature type="region of interest" description="Disordered" evidence="1">
    <location>
        <begin position="26"/>
        <end position="56"/>
    </location>
</feature>
<feature type="compositionally biased region" description="Basic and acidic residues" evidence="1">
    <location>
        <begin position="1293"/>
        <end position="1303"/>
    </location>
</feature>
<evidence type="ECO:0000256" key="1">
    <source>
        <dbReference type="SAM" id="MobiDB-lite"/>
    </source>
</evidence>
<dbReference type="GO" id="GO:0005884">
    <property type="term" value="C:actin filament"/>
    <property type="evidence" value="ECO:0007669"/>
    <property type="project" value="TreeGrafter"/>
</dbReference>
<feature type="region of interest" description="Disordered" evidence="1">
    <location>
        <begin position="1687"/>
        <end position="1746"/>
    </location>
</feature>
<dbReference type="PANTHER" id="PTHR48226:SF1">
    <property type="entry name" value="WAS_WASL-INTERACTING PROTEIN FAMILY MEMBER 1"/>
    <property type="match status" value="1"/>
</dbReference>
<gene>
    <name evidence="2" type="ORF">Agub_g2519</name>
</gene>
<reference evidence="2 3" key="1">
    <citation type="journal article" date="2021" name="Sci. Rep.">
        <title>Genome sequencing of the multicellular alga Astrephomene provides insights into convergent evolution of germ-soma differentiation.</title>
        <authorList>
            <person name="Yamashita S."/>
            <person name="Yamamoto K."/>
            <person name="Matsuzaki R."/>
            <person name="Suzuki S."/>
            <person name="Yamaguchi H."/>
            <person name="Hirooka S."/>
            <person name="Minakuchi Y."/>
            <person name="Miyagishima S."/>
            <person name="Kawachi M."/>
            <person name="Toyoda A."/>
            <person name="Nozaki H."/>
        </authorList>
    </citation>
    <scope>NUCLEOTIDE SEQUENCE [LARGE SCALE GENOMIC DNA]</scope>
    <source>
        <strain evidence="2 3">NIES-4017</strain>
    </source>
</reference>
<feature type="compositionally biased region" description="Low complexity" evidence="1">
    <location>
        <begin position="652"/>
        <end position="666"/>
    </location>
</feature>
<dbReference type="Proteomes" id="UP001054857">
    <property type="component" value="Unassembled WGS sequence"/>
</dbReference>
<feature type="compositionally biased region" description="Polar residues" evidence="1">
    <location>
        <begin position="1331"/>
        <end position="1345"/>
    </location>
</feature>
<dbReference type="EMBL" id="BMAR01000002">
    <property type="protein sequence ID" value="GFR41763.1"/>
    <property type="molecule type" value="Genomic_DNA"/>
</dbReference>
<dbReference type="PANTHER" id="PTHR48226">
    <property type="entry name" value="OS06G0326200 PROTEIN"/>
    <property type="match status" value="1"/>
</dbReference>
<name>A0AAD3HIC5_9CHLO</name>
<feature type="region of interest" description="Disordered" evidence="1">
    <location>
        <begin position="472"/>
        <end position="542"/>
    </location>
</feature>
<dbReference type="GO" id="GO:0030048">
    <property type="term" value="P:actin filament-based movement"/>
    <property type="evidence" value="ECO:0007669"/>
    <property type="project" value="TreeGrafter"/>
</dbReference>
<feature type="compositionally biased region" description="Gly residues" evidence="1">
    <location>
        <begin position="175"/>
        <end position="193"/>
    </location>
</feature>
<feature type="region of interest" description="Disordered" evidence="1">
    <location>
        <begin position="376"/>
        <end position="418"/>
    </location>
</feature>
<feature type="region of interest" description="Disordered" evidence="1">
    <location>
        <begin position="71"/>
        <end position="220"/>
    </location>
</feature>
<feature type="region of interest" description="Disordered" evidence="1">
    <location>
        <begin position="1293"/>
        <end position="1396"/>
    </location>
</feature>
<comment type="caution">
    <text evidence="2">The sequence shown here is derived from an EMBL/GenBank/DDBJ whole genome shotgun (WGS) entry which is preliminary data.</text>
</comment>
<feature type="compositionally biased region" description="Gly residues" evidence="1">
    <location>
        <begin position="965"/>
        <end position="986"/>
    </location>
</feature>
<proteinExistence type="predicted"/>
<feature type="region of interest" description="Disordered" evidence="1">
    <location>
        <begin position="1081"/>
        <end position="1115"/>
    </location>
</feature>
<protein>
    <submittedName>
        <fullName evidence="2">Uncharacterized protein</fullName>
    </submittedName>
</protein>
<feature type="compositionally biased region" description="Gly residues" evidence="1">
    <location>
        <begin position="483"/>
        <end position="500"/>
    </location>
</feature>
<dbReference type="Gene3D" id="1.25.40.10">
    <property type="entry name" value="Tetratricopeptide repeat domain"/>
    <property type="match status" value="1"/>
</dbReference>
<organism evidence="2 3">
    <name type="scientific">Astrephomene gubernaculifera</name>
    <dbReference type="NCBI Taxonomy" id="47775"/>
    <lineage>
        <taxon>Eukaryota</taxon>
        <taxon>Viridiplantae</taxon>
        <taxon>Chlorophyta</taxon>
        <taxon>core chlorophytes</taxon>
        <taxon>Chlorophyceae</taxon>
        <taxon>CS clade</taxon>
        <taxon>Chlamydomonadales</taxon>
        <taxon>Astrephomenaceae</taxon>
        <taxon>Astrephomene</taxon>
    </lineage>
</organism>
<feature type="region of interest" description="Disordered" evidence="1">
    <location>
        <begin position="591"/>
        <end position="666"/>
    </location>
</feature>
<dbReference type="InterPro" id="IPR011990">
    <property type="entry name" value="TPR-like_helical_dom_sf"/>
</dbReference>
<feature type="region of interest" description="Disordered" evidence="1">
    <location>
        <begin position="696"/>
        <end position="715"/>
    </location>
</feature>
<dbReference type="InterPro" id="IPR053099">
    <property type="entry name" value="WAS/WASL-interacting_domain"/>
</dbReference>
<feature type="region of interest" description="Disordered" evidence="1">
    <location>
        <begin position="963"/>
        <end position="986"/>
    </location>
</feature>
<feature type="compositionally biased region" description="Gly residues" evidence="1">
    <location>
        <begin position="1146"/>
        <end position="1182"/>
    </location>
</feature>
<accession>A0AAD3HIC5</accession>
<feature type="compositionally biased region" description="Gly residues" evidence="1">
    <location>
        <begin position="1100"/>
        <end position="1110"/>
    </location>
</feature>
<evidence type="ECO:0000313" key="2">
    <source>
        <dbReference type="EMBL" id="GFR41763.1"/>
    </source>
</evidence>
<feature type="compositionally biased region" description="Low complexity" evidence="1">
    <location>
        <begin position="1346"/>
        <end position="1374"/>
    </location>
</feature>
<feature type="compositionally biased region" description="Low complexity" evidence="1">
    <location>
        <begin position="696"/>
        <end position="708"/>
    </location>
</feature>
<feature type="compositionally biased region" description="Low complexity" evidence="1">
    <location>
        <begin position="1317"/>
        <end position="1330"/>
    </location>
</feature>
<keyword evidence="3" id="KW-1185">Reference proteome</keyword>
<feature type="compositionally biased region" description="Polar residues" evidence="1">
    <location>
        <begin position="75"/>
        <end position="106"/>
    </location>
</feature>
<sequence>MAALYGTTGGDDVSYSRTLNKLLKVDVEKPPSTGPEASKQKIVAAHGRTSSRRGMEATVGAVPTAGLQVHWWEPQGSTPNPQNWQQRNGASGPSNFRPRTSPQSPNSRHRHPSSNRYLNQYPAYLEDGPHGPDPPASFMRTPWTSRSTTRARRSTNPQRNSSEFSPPSSPSQRGADGGGSGGGAGGAANGGSSGAATTSSGPHLPARFFPSAGPLGRRPVHPQLRYLNQHLHGQQQQQPQQALQQQQQQQLQQQQFVVHQALPYSALPSTPLSDSCTTGLNGTATPTTAVAATATATAAAAVDSGVGLGVAFRSRGGGGCFSNFTYKPATNMVAEPAAAVVQRRERTTAAIGAARGDGGGAAPPAGAATAAAANNTSGTAGGGGNCAASQSPRKRSMVARSASPACSSQPYDNGGGKGVVRESFSMVAEGDGADGDAGSSGGLGGYTLGTLTEGGMEGSGYGGGGGWQWQMNGLRGSWPTADGGEGLMGGGGGGTGGTGSPYGDRSRPMTAPENDVTQRRGSSGRRRSGRSETASPSPFAPPQQLYMRAQEEEAAAAAAARDVADLYDTTEIPAQRISSLSRLSFATLRPLSPTGGADDATDDADGTAPKVPRNPSIRTPGDGGDTDGRAPPAVSRAGSTTAAPKGSRRLRASSGGAAPTDAADASTGGAFASAAEEGTAAAAAAAAAATSAGSGTAAAPRASRGSSSPGVDLQTSSSGAVAVAGDTNRTLQVGISVAALAEIVKVLGPSQQQASTGEVLSRWLLPATQATKCRFLDLILWKPRVLLGDPNDPGLNGKPQPSLRPERSWTGPPDFYVIHAWAGNFAALVAALQEHCASVNKSPATVRVWLDCMAVNHHPGSRDKKELAVCRHMLASGRRALLVMDAGAECLTRLWCLYEVWLVACVVPGASPGKLQLLNAGADWRTVADAFLRIDLSRAGVTLPEDRSKLLEDFLRATRSNAAAGGNGGSGGGAPGSPPVVGGGPGSNNPGAASALTLYLVGAALPKLSAAVRGAIVDATAAALATARRSARGAAGLLALLDAAERYAMIRCIGGGHVEAEEQLTEVVAAVFEATGAKPYAGPAPLSHTQLAQTGHHQHSGGGGPGGGGSAVQAIQHGGGEDAIIVNLPAGGDWSGDLEGLDALSEGGGGDGGEGDEYGSGGGGGDGGGGGAASRGGRGGPQGRRSSSETSGPYIDYGNDAVAAAMAAVLAPAGKMPHLKINAGGAGSGGGGGGGNKGAAAAAAAANVANLWRRRPAALAALAMLQVEHGRRVLAMTHASKALSFVPGLTLVRKDKDPNKENGQEGGDNDNDHNKARSSNTRTSLSLSTTAPVATTHQHRQSTSFAAAAATAAGSGGAAATPGAAPEAQASSYSSGGGTRGSQGAPGSPTQQSRGAQAVAAGQVAWKGAYWELANPAAAAPVAVRTIVMVSIVESACGRHEAAAQLALQAGLARAAALGPAHPATLAIRRAAVSHLLAADRPVDAHLLASALLREAVAVHGESHPAVGLCHGAVAQVLAAQNRPQQAFVSAQRGAELLASVLGRTHPATLDAVQICVDVLESVQEYGKALALMRVVVEGRGAAGATRASPASPAFLAPTNRLLHLRTAAALEDKAAAENNSSMGRRNLLGILRGLAKLEAELKAALMAVGGRSVQIQRDLEQVLLAQNKRYEAALLQKGELPLTRMAGEATGGGGSSGAAAGGPSNGGTAGGGGAAAGGGGGGGAMGGGMKPLMASGGGGPLRATR</sequence>
<feature type="compositionally biased region" description="Gly residues" evidence="1">
    <location>
        <begin position="1690"/>
        <end position="1746"/>
    </location>
</feature>
<evidence type="ECO:0000313" key="3">
    <source>
        <dbReference type="Proteomes" id="UP001054857"/>
    </source>
</evidence>